<evidence type="ECO:0000313" key="2">
    <source>
        <dbReference type="EMBL" id="QZD95813.1"/>
    </source>
</evidence>
<evidence type="ECO:0008006" key="4">
    <source>
        <dbReference type="Google" id="ProtNLM"/>
    </source>
</evidence>
<dbReference type="PROSITE" id="PS51257">
    <property type="entry name" value="PROKAR_LIPOPROTEIN"/>
    <property type="match status" value="1"/>
</dbReference>
<feature type="signal peptide" evidence="1">
    <location>
        <begin position="1"/>
        <end position="23"/>
    </location>
</feature>
<dbReference type="EMBL" id="CP081294">
    <property type="protein sequence ID" value="QZD95813.1"/>
    <property type="molecule type" value="Genomic_DNA"/>
</dbReference>
<reference evidence="2 3" key="1">
    <citation type="submission" date="2021-08" db="EMBL/GenBank/DDBJ databases">
        <title>Comparative Genomics Analysis of the Genus Qipengyuania Reveals Extensive Genetic Diversity and Metabolic Versatility, Including the Description of Fifteen Novel Species.</title>
        <authorList>
            <person name="Liu Y."/>
        </authorList>
    </citation>
    <scope>NUCLEOTIDE SEQUENCE [LARGE SCALE GENOMIC DNA]</scope>
    <source>
        <strain evidence="2 3">1NDH1</strain>
    </source>
</reference>
<name>A0ABX9A3J3_9SPHN</name>
<dbReference type="Proteomes" id="UP000824321">
    <property type="component" value="Chromosome"/>
</dbReference>
<evidence type="ECO:0000313" key="3">
    <source>
        <dbReference type="Proteomes" id="UP000824321"/>
    </source>
</evidence>
<protein>
    <recommendedName>
        <fullName evidence="4">Lipocalin-like domain-containing protein</fullName>
    </recommendedName>
</protein>
<proteinExistence type="predicted"/>
<keyword evidence="1" id="KW-0732">Signal</keyword>
<keyword evidence="3" id="KW-1185">Reference proteome</keyword>
<accession>A0ABX9A3J3</accession>
<organism evidence="2 3">
    <name type="scientific">Qipengyuania gelatinilytica</name>
    <dbReference type="NCBI Taxonomy" id="2867231"/>
    <lineage>
        <taxon>Bacteria</taxon>
        <taxon>Pseudomonadati</taxon>
        <taxon>Pseudomonadota</taxon>
        <taxon>Alphaproteobacteria</taxon>
        <taxon>Sphingomonadales</taxon>
        <taxon>Erythrobacteraceae</taxon>
        <taxon>Qipengyuania</taxon>
    </lineage>
</organism>
<gene>
    <name evidence="2" type="ORF">K3136_03585</name>
</gene>
<dbReference type="RefSeq" id="WP_221431540.1">
    <property type="nucleotide sequence ID" value="NZ_CP081294.1"/>
</dbReference>
<sequence>MRKMMTALAAVTMSMGMAACSEAPETEVATEEGGIAGTWKVNLDSASFENDTRNFTLADGQFQCDSCTPPYGYAANGEWQTVDRPGADSQMIEVVDDNTVKFASRLGDKDLGGATWTISEDGQTATADWTDLAGDAPVTGKTMYTRTAPGAEGSHAMSGEWAVSDVADINDEGLTFTYTVDGDTLTSTGNGDSWTATFGGDPVAIEGSDSGVMVAVERLSDNSFRETYSRDGETLSSTDITIDGNTLSGVSSGARDDSVVRWTATRQ</sequence>
<evidence type="ECO:0000256" key="1">
    <source>
        <dbReference type="SAM" id="SignalP"/>
    </source>
</evidence>
<feature type="chain" id="PRO_5046209334" description="Lipocalin-like domain-containing protein" evidence="1">
    <location>
        <begin position="24"/>
        <end position="267"/>
    </location>
</feature>